<feature type="region of interest" description="Disordered" evidence="1">
    <location>
        <begin position="170"/>
        <end position="236"/>
    </location>
</feature>
<keyword evidence="3" id="KW-1185">Reference proteome</keyword>
<evidence type="ECO:0008006" key="4">
    <source>
        <dbReference type="Google" id="ProtNLM"/>
    </source>
</evidence>
<accession>A0A8T1WH66</accession>
<dbReference type="AlphaFoldDB" id="A0A8T1WH66"/>
<protein>
    <recommendedName>
        <fullName evidence="4">No apical meristem-associated C-terminal domain-containing protein</fullName>
    </recommendedName>
</protein>
<feature type="region of interest" description="Disordered" evidence="1">
    <location>
        <begin position="285"/>
        <end position="352"/>
    </location>
</feature>
<dbReference type="Proteomes" id="UP000693981">
    <property type="component" value="Unassembled WGS sequence"/>
</dbReference>
<dbReference type="OrthoDB" id="125168at2759"/>
<evidence type="ECO:0000313" key="2">
    <source>
        <dbReference type="EMBL" id="KAG7393167.1"/>
    </source>
</evidence>
<feature type="compositionally biased region" description="Basic and acidic residues" evidence="1">
    <location>
        <begin position="316"/>
        <end position="332"/>
    </location>
</feature>
<proteinExistence type="predicted"/>
<feature type="compositionally biased region" description="Basic residues" evidence="1">
    <location>
        <begin position="342"/>
        <end position="352"/>
    </location>
</feature>
<feature type="compositionally biased region" description="Low complexity" evidence="1">
    <location>
        <begin position="299"/>
        <end position="311"/>
    </location>
</feature>
<organism evidence="2 3">
    <name type="scientific">Phytophthora boehmeriae</name>
    <dbReference type="NCBI Taxonomy" id="109152"/>
    <lineage>
        <taxon>Eukaryota</taxon>
        <taxon>Sar</taxon>
        <taxon>Stramenopiles</taxon>
        <taxon>Oomycota</taxon>
        <taxon>Peronosporomycetes</taxon>
        <taxon>Peronosporales</taxon>
        <taxon>Peronosporaceae</taxon>
        <taxon>Phytophthora</taxon>
    </lineage>
</organism>
<comment type="caution">
    <text evidence="2">The sequence shown here is derived from an EMBL/GenBank/DDBJ whole genome shotgun (WGS) entry which is preliminary data.</text>
</comment>
<reference evidence="2" key="1">
    <citation type="submission" date="2021-02" db="EMBL/GenBank/DDBJ databases">
        <authorList>
            <person name="Palmer J.M."/>
        </authorList>
    </citation>
    <scope>NUCLEOTIDE SEQUENCE</scope>
    <source>
        <strain evidence="2">SCRP23</strain>
    </source>
</reference>
<sequence>MAPVSSSATTALTTNAASAFNAEELITLGRSWASVLNIAASNDVTLTGEQLTDLSSDASRLFWLLVRSEFVARSPPSRRRTAHELQTQWEKIRPSVAEFLHFFTWKWKVSRIHTSDASVCRQEALEYAAAAFIEETGCEFQYLEMARKLTYHEKWWSVLSPLLLREKKMSGGGTNMREEVEEDSPVKRQSKRGIVRSRDEDEEGETAGRRVRRRVETTEQSPRNAPAKTSPSMLEKAEMKKAGVMERQLEMEMMTKSDEGLSDEAVEYLRLQRQLILGKLREKSGWSDNSRANGREGGSHSASSSGSSGAATMRTSNEEMHLESNENTRDGDTTTNNAFKASRPRISRRRSL</sequence>
<gene>
    <name evidence="2" type="ORF">PHYBOEH_006165</name>
</gene>
<feature type="compositionally biased region" description="Polar residues" evidence="1">
    <location>
        <begin position="220"/>
        <end position="232"/>
    </location>
</feature>
<name>A0A8T1WH66_9STRA</name>
<evidence type="ECO:0000256" key="1">
    <source>
        <dbReference type="SAM" id="MobiDB-lite"/>
    </source>
</evidence>
<evidence type="ECO:0000313" key="3">
    <source>
        <dbReference type="Proteomes" id="UP000693981"/>
    </source>
</evidence>
<dbReference type="EMBL" id="JAGDFL010000323">
    <property type="protein sequence ID" value="KAG7393167.1"/>
    <property type="molecule type" value="Genomic_DNA"/>
</dbReference>